<evidence type="ECO:0000313" key="10">
    <source>
        <dbReference type="EMBL" id="PMD24096.1"/>
    </source>
</evidence>
<comment type="catalytic activity">
    <reaction evidence="8">
        <text>hexadecanoyl-CoA + H2O = S-hexadecanoyl-4'-phosphopantetheine + adenosine 3',5'-bisphosphate + 2 H(+)</text>
        <dbReference type="Rhea" id="RHEA:50032"/>
        <dbReference type="ChEBI" id="CHEBI:15377"/>
        <dbReference type="ChEBI" id="CHEBI:15378"/>
        <dbReference type="ChEBI" id="CHEBI:57379"/>
        <dbReference type="ChEBI" id="CHEBI:58343"/>
        <dbReference type="ChEBI" id="CHEBI:132018"/>
    </reaction>
</comment>
<feature type="transmembrane region" description="Helical" evidence="9">
    <location>
        <begin position="12"/>
        <end position="34"/>
    </location>
</feature>
<name>A0A2J6QCX8_9HELO</name>
<dbReference type="GO" id="GO:0008654">
    <property type="term" value="P:phospholipid biosynthetic process"/>
    <property type="evidence" value="ECO:0007669"/>
    <property type="project" value="UniProtKB-KW"/>
</dbReference>
<keyword evidence="6" id="KW-0443">Lipid metabolism</keyword>
<evidence type="ECO:0000313" key="11">
    <source>
        <dbReference type="Proteomes" id="UP000235672"/>
    </source>
</evidence>
<dbReference type="GO" id="GO:0010945">
    <property type="term" value="F:coenzyme A diphosphatase activity"/>
    <property type="evidence" value="ECO:0007669"/>
    <property type="project" value="InterPro"/>
</dbReference>
<feature type="active site" evidence="8">
    <location>
        <position position="265"/>
    </location>
</feature>
<dbReference type="GO" id="GO:0140042">
    <property type="term" value="P:lipid droplet formation"/>
    <property type="evidence" value="ECO:0007669"/>
    <property type="project" value="UniProtKB-UniRule"/>
</dbReference>
<dbReference type="Pfam" id="PF10261">
    <property type="entry name" value="FIT"/>
    <property type="match status" value="1"/>
</dbReference>
<feature type="transmembrane region" description="Helical" evidence="9">
    <location>
        <begin position="180"/>
        <end position="202"/>
    </location>
</feature>
<comment type="catalytic activity">
    <reaction evidence="8">
        <text>(9Z)-octadecenoyl-CoA + H2O = S-(9Z-octadecenoyl)-4'-phosphopantetheine + adenosine 3',5'-bisphosphate + 2 H(+)</text>
        <dbReference type="Rhea" id="RHEA:65564"/>
        <dbReference type="ChEBI" id="CHEBI:15377"/>
        <dbReference type="ChEBI" id="CHEBI:15378"/>
        <dbReference type="ChEBI" id="CHEBI:57387"/>
        <dbReference type="ChEBI" id="CHEBI:58343"/>
        <dbReference type="ChEBI" id="CHEBI:156553"/>
    </reaction>
</comment>
<keyword evidence="8" id="KW-1208">Phospholipid metabolism</keyword>
<keyword evidence="8" id="KW-0594">Phospholipid biosynthesis</keyword>
<evidence type="ECO:0000256" key="9">
    <source>
        <dbReference type="SAM" id="Phobius"/>
    </source>
</evidence>
<reference evidence="10 11" key="1">
    <citation type="submission" date="2016-05" db="EMBL/GenBank/DDBJ databases">
        <title>A degradative enzymes factory behind the ericoid mycorrhizal symbiosis.</title>
        <authorList>
            <consortium name="DOE Joint Genome Institute"/>
            <person name="Martino E."/>
            <person name="Morin E."/>
            <person name="Grelet G."/>
            <person name="Kuo A."/>
            <person name="Kohler A."/>
            <person name="Daghino S."/>
            <person name="Barry K."/>
            <person name="Choi C."/>
            <person name="Cichocki N."/>
            <person name="Clum A."/>
            <person name="Copeland A."/>
            <person name="Hainaut M."/>
            <person name="Haridas S."/>
            <person name="Labutti K."/>
            <person name="Lindquist E."/>
            <person name="Lipzen A."/>
            <person name="Khouja H.-R."/>
            <person name="Murat C."/>
            <person name="Ohm R."/>
            <person name="Olson A."/>
            <person name="Spatafora J."/>
            <person name="Veneault-Fourrey C."/>
            <person name="Henrissat B."/>
            <person name="Grigoriev I."/>
            <person name="Martin F."/>
            <person name="Perotto S."/>
        </authorList>
    </citation>
    <scope>NUCLEOTIDE SEQUENCE [LARGE SCALE GENOMIC DNA]</scope>
    <source>
        <strain evidence="10 11">UAMH 7357</strain>
    </source>
</reference>
<comment type="catalytic activity">
    <reaction evidence="8">
        <text>an acyl-CoA + H2O = an acyl-4'-phosphopantetheine + adenosine 3',5'-bisphosphate + 2 H(+)</text>
        <dbReference type="Rhea" id="RHEA:50044"/>
        <dbReference type="ChEBI" id="CHEBI:15377"/>
        <dbReference type="ChEBI" id="CHEBI:15378"/>
        <dbReference type="ChEBI" id="CHEBI:58342"/>
        <dbReference type="ChEBI" id="CHEBI:58343"/>
        <dbReference type="ChEBI" id="CHEBI:132023"/>
    </reaction>
</comment>
<proteinExistence type="inferred from homology"/>
<organism evidence="10 11">
    <name type="scientific">Hyaloscypha hepaticicola</name>
    <dbReference type="NCBI Taxonomy" id="2082293"/>
    <lineage>
        <taxon>Eukaryota</taxon>
        <taxon>Fungi</taxon>
        <taxon>Dikarya</taxon>
        <taxon>Ascomycota</taxon>
        <taxon>Pezizomycotina</taxon>
        <taxon>Leotiomycetes</taxon>
        <taxon>Helotiales</taxon>
        <taxon>Hyaloscyphaceae</taxon>
        <taxon>Hyaloscypha</taxon>
    </lineage>
</organism>
<evidence type="ECO:0000256" key="6">
    <source>
        <dbReference type="ARBA" id="ARBA00023098"/>
    </source>
</evidence>
<protein>
    <recommendedName>
        <fullName evidence="8">Acyl-coenzyme A diphosphatase SCS3</fullName>
        <ecNumber evidence="8">3.6.1.-</ecNumber>
    </recommendedName>
    <alternativeName>
        <fullName evidence="8">FIT family protein SCS3</fullName>
    </alternativeName>
</protein>
<keyword evidence="8" id="KW-0444">Lipid biosynthesis</keyword>
<accession>A0A2J6QCX8</accession>
<dbReference type="Proteomes" id="UP000235672">
    <property type="component" value="Unassembled WGS sequence"/>
</dbReference>
<comment type="similarity">
    <text evidence="8">Belongs to the FIT family. Fungal FIT2B/SCS3 subfamily.</text>
</comment>
<dbReference type="InterPro" id="IPR019388">
    <property type="entry name" value="FIT"/>
</dbReference>
<keyword evidence="4 8" id="KW-0256">Endoplasmic reticulum</keyword>
<dbReference type="EC" id="3.6.1.-" evidence="8"/>
<keyword evidence="3 8" id="KW-0378">Hydrolase</keyword>
<dbReference type="HAMAP" id="MF_03231">
    <property type="entry name" value="SCS3"/>
    <property type="match status" value="1"/>
</dbReference>
<evidence type="ECO:0000256" key="8">
    <source>
        <dbReference type="HAMAP-Rule" id="MF_03231"/>
    </source>
</evidence>
<comment type="subcellular location">
    <subcellularLocation>
        <location evidence="1 8">Endoplasmic reticulum membrane</location>
        <topology evidence="1 8">Multi-pass membrane protein</topology>
    </subcellularLocation>
</comment>
<dbReference type="AlphaFoldDB" id="A0A2J6QCX8"/>
<keyword evidence="7 8" id="KW-0472">Membrane</keyword>
<evidence type="ECO:0000256" key="7">
    <source>
        <dbReference type="ARBA" id="ARBA00023136"/>
    </source>
</evidence>
<keyword evidence="5 8" id="KW-1133">Transmembrane helix</keyword>
<dbReference type="GO" id="GO:0005789">
    <property type="term" value="C:endoplasmic reticulum membrane"/>
    <property type="evidence" value="ECO:0007669"/>
    <property type="project" value="UniProtKB-SubCell"/>
</dbReference>
<comment type="function">
    <text evidence="8">Fatty acyl-coenzyme A (CoA) diphosphatase that hydrolyzes fatty acyl-CoA to yield acyl-4'-phosphopantetheine and adenosine 3',5'-bisphosphate. Preferentially hydrolyzes unsaturated long-chain acyl-CoA substrates in the endoplasmic reticulum (ER) lumen. This catalytic activity is required for maintaining ER structure and for lipid droplets (LDs) biogenesis, which are lipid storage organelles involved in maintaining lipid and energy homeostasis. May directly bind to diacylglycerol (DAGs) and triacylglycerol, which is also important for LD biogenesis. May support directional budding of nacent LDs from the ER into the cytosol by reducing DAG levels at sites of LD formation. May play a role in the regulation of cell morphology and cytoskeletal organization. Involved in phospholipid biosynthesis.</text>
</comment>
<feature type="transmembrane region" description="Helical" evidence="9">
    <location>
        <begin position="271"/>
        <end position="288"/>
    </location>
</feature>
<evidence type="ECO:0000256" key="1">
    <source>
        <dbReference type="ARBA" id="ARBA00004477"/>
    </source>
</evidence>
<sequence length="303" mass="33642">MTVRRSPFLPTYLEAILLTIYCATLVVGSLVWLFDPVARAAPYNTATQSHYANTAPSYFAKKSNVFNKFFVKQGWAWVTLSYLFFLFTHPSTGPVGSLAITSKRLRGILRYCMVTLWWIFVTQWFFGPPIIDRGFLLTGGQCDLVELADEGKVDMDNTRQFVTGVACKAVGGKWKGGHDISGHVFLLVLGSMFIFEEVLHVVSNSTRAREERTILMSDGAVKSAEVEADRDTVETSGHWTLGVKTVLGVAVLSLYMLLMTAAYFHTWFEKFTGLLVALSGIFVVYFLPRAIPALRGVIGLPGI</sequence>
<keyword evidence="2 8" id="KW-0812">Transmembrane</keyword>
<dbReference type="EMBL" id="KZ613473">
    <property type="protein sequence ID" value="PMD24096.1"/>
    <property type="molecule type" value="Genomic_DNA"/>
</dbReference>
<feature type="active site" evidence="8">
    <location>
        <position position="183"/>
    </location>
</feature>
<dbReference type="PANTHER" id="PTHR23129:SF0">
    <property type="entry name" value="ACYL-COENZYME A DIPHOSPHATASE FITM2"/>
    <property type="match status" value="1"/>
</dbReference>
<dbReference type="InterPro" id="IPR046400">
    <property type="entry name" value="SCS3"/>
</dbReference>
<dbReference type="PANTHER" id="PTHR23129">
    <property type="entry name" value="ACYL-COENZYME A DIPHOSPHATASE FITM2"/>
    <property type="match status" value="1"/>
</dbReference>
<keyword evidence="11" id="KW-1185">Reference proteome</keyword>
<dbReference type="OrthoDB" id="5579088at2759"/>
<feature type="transmembrane region" description="Helical" evidence="9">
    <location>
        <begin position="246"/>
        <end position="265"/>
    </location>
</feature>
<evidence type="ECO:0000256" key="3">
    <source>
        <dbReference type="ARBA" id="ARBA00022801"/>
    </source>
</evidence>
<feature type="transmembrane region" description="Helical" evidence="9">
    <location>
        <begin position="108"/>
        <end position="126"/>
    </location>
</feature>
<evidence type="ECO:0000256" key="4">
    <source>
        <dbReference type="ARBA" id="ARBA00022824"/>
    </source>
</evidence>
<evidence type="ECO:0000256" key="5">
    <source>
        <dbReference type="ARBA" id="ARBA00022989"/>
    </source>
</evidence>
<evidence type="ECO:0000256" key="2">
    <source>
        <dbReference type="ARBA" id="ARBA00022692"/>
    </source>
</evidence>
<dbReference type="STRING" id="1745343.A0A2J6QCX8"/>
<gene>
    <name evidence="8" type="primary">SCS3</name>
    <name evidence="8" type="synonym">FIT2B</name>
    <name evidence="10" type="ORF">NA56DRAFT_567602</name>
</gene>
<comment type="catalytic activity">
    <reaction evidence="8">
        <text>(5Z,8Z,11Z,14Z)-eicosatetraenoyl-CoA + H2O = S-(5Z,8Z,11Z,14Z-eicosatetraenoyl)-4'-phosphopantetheine + adenosine 3',5'-bisphosphate + 2 H(+)</text>
        <dbReference type="Rhea" id="RHEA:65568"/>
        <dbReference type="ChEBI" id="CHEBI:15377"/>
        <dbReference type="ChEBI" id="CHEBI:15378"/>
        <dbReference type="ChEBI" id="CHEBI:57368"/>
        <dbReference type="ChEBI" id="CHEBI:58343"/>
        <dbReference type="ChEBI" id="CHEBI:156554"/>
    </reaction>
</comment>